<protein>
    <submittedName>
        <fullName evidence="3">Uncharacterized protein</fullName>
    </submittedName>
</protein>
<dbReference type="PANTHER" id="PTHR34580:SF1">
    <property type="entry name" value="PROTEIN PAFC"/>
    <property type="match status" value="1"/>
</dbReference>
<dbReference type="KEGG" id="vta:B1472"/>
<dbReference type="EMBL" id="LT960612">
    <property type="protein sequence ID" value="SON53083.1"/>
    <property type="molecule type" value="Genomic_DNA"/>
</dbReference>
<feature type="domain" description="WCX" evidence="2">
    <location>
        <begin position="148"/>
        <end position="223"/>
    </location>
</feature>
<evidence type="ECO:0000259" key="2">
    <source>
        <dbReference type="Pfam" id="PF25583"/>
    </source>
</evidence>
<dbReference type="InterPro" id="IPR057727">
    <property type="entry name" value="WCX_dom"/>
</dbReference>
<name>A0A2N8ZMD3_9VIBR</name>
<dbReference type="InterPro" id="IPR051534">
    <property type="entry name" value="CBASS_pafABC_assoc_protein"/>
</dbReference>
<evidence type="ECO:0000313" key="4">
    <source>
        <dbReference type="Proteomes" id="UP000235828"/>
    </source>
</evidence>
<dbReference type="RefSeq" id="WP_102525168.1">
    <property type="nucleotide sequence ID" value="NZ_LT960612.1"/>
</dbReference>
<dbReference type="InterPro" id="IPR026881">
    <property type="entry name" value="WYL_dom"/>
</dbReference>
<proteinExistence type="predicted"/>
<dbReference type="Proteomes" id="UP000235828">
    <property type="component" value="Chromosome B"/>
</dbReference>
<evidence type="ECO:0000313" key="3">
    <source>
        <dbReference type="EMBL" id="SON53083.1"/>
    </source>
</evidence>
<dbReference type="Pfam" id="PF13280">
    <property type="entry name" value="WYL"/>
    <property type="match status" value="1"/>
</dbReference>
<dbReference type="PANTHER" id="PTHR34580">
    <property type="match status" value="1"/>
</dbReference>
<accession>A0A2N8ZMD3</accession>
<dbReference type="Pfam" id="PF25583">
    <property type="entry name" value="WCX"/>
    <property type="match status" value="1"/>
</dbReference>
<keyword evidence="4" id="KW-1185">Reference proteome</keyword>
<dbReference type="AlphaFoldDB" id="A0A2N8ZMD3"/>
<organism evidence="3 4">
    <name type="scientific">Vibrio tapetis subsp. tapetis</name>
    <dbReference type="NCBI Taxonomy" id="1671868"/>
    <lineage>
        <taxon>Bacteria</taxon>
        <taxon>Pseudomonadati</taxon>
        <taxon>Pseudomonadota</taxon>
        <taxon>Gammaproteobacteria</taxon>
        <taxon>Vibrionales</taxon>
        <taxon>Vibrionaceae</taxon>
        <taxon>Vibrio</taxon>
    </lineage>
</organism>
<dbReference type="PROSITE" id="PS52050">
    <property type="entry name" value="WYL"/>
    <property type="match status" value="1"/>
</dbReference>
<dbReference type="OrthoDB" id="8595817at2"/>
<reference evidence="3 4" key="1">
    <citation type="submission" date="2017-10" db="EMBL/GenBank/DDBJ databases">
        <authorList>
            <person name="Banno H."/>
            <person name="Chua N.-H."/>
        </authorList>
    </citation>
    <scope>NUCLEOTIDE SEQUENCE [LARGE SCALE GENOMIC DNA]</scope>
    <source>
        <strain evidence="3">Vibrio tapetis CECT4600</strain>
    </source>
</reference>
<evidence type="ECO:0000259" key="1">
    <source>
        <dbReference type="Pfam" id="PF13280"/>
    </source>
</evidence>
<sequence>MLPPSMHHEVSALISTANIESDRKQRLWRERFAYAPMEFQLLPAEINNEHINIIERAILDKLTLTMSYRKRGAQTPSQYDVTPLGVTLHGNSFYLLAKRNDIDEHRTFAVHRIESLKTSFSALNYENEFDTGTWIENNWNYFSGGNLMDVVLRVENYSGEHILFETKLSDCQTIVEEQEDYTVIRANVRDCNGFEWWLLKHINIVEVLEPQALRQKLLSKINAAQTLYSGAC</sequence>
<gene>
    <name evidence="3" type="ORF">VTAP4600_B1472</name>
</gene>
<feature type="domain" description="WYL" evidence="1">
    <location>
        <begin position="49"/>
        <end position="117"/>
    </location>
</feature>